<evidence type="ECO:0008006" key="3">
    <source>
        <dbReference type="Google" id="ProtNLM"/>
    </source>
</evidence>
<dbReference type="InterPro" id="IPR041893">
    <property type="entry name" value="ArdA_dom3"/>
</dbReference>
<keyword evidence="2" id="KW-1185">Reference proteome</keyword>
<sequence length="404" mass="47090">MTTEPNCYVENSRDERFLNILADKNANIDELNYLMKRFDSFTTREIEKFYAIAFAEEPKSMAELINLSFNLHCYSLINNFNDFNKLGKDLYLTEKMAVAAEELEKLDTLNKVSDKFMEMDGDVEYFERLMDHINHLTIDEFLLLADSMYEFELFDGIKDVESYGRYMISESGHFEYDDNLEEYIDFKRYGQIKMANELGAFSDKGYIVYHGYNQKLSNILSENLGIEIPKTKEQKTMKLYMPLTVRTYEVENDYGFSESLNEPLELGNYEIASYIDEILDAIERDRLPDEIHRGLMHYYNEHDSVNGKVEKYEFSVEMVGDELLGVAILTLNDDLTMQELEKIKGNITGQASDGWGEGFEQREIKTDIGDIYISFWNSGKDWFIKSAEEMGITENQIMGGIKFE</sequence>
<dbReference type="STRING" id="1123404.SAMN02745784_02745"/>
<name>A0A1M4YQP8_9FIRM</name>
<gene>
    <name evidence="1" type="ORF">SAMN02745784_02745</name>
</gene>
<dbReference type="Gene3D" id="1.10.10.1190">
    <property type="entry name" value="Antirestriction protein ArdA, domain 3"/>
    <property type="match status" value="1"/>
</dbReference>
<proteinExistence type="predicted"/>
<reference evidence="2" key="1">
    <citation type="submission" date="2016-11" db="EMBL/GenBank/DDBJ databases">
        <authorList>
            <person name="Varghese N."/>
            <person name="Submissions S."/>
        </authorList>
    </citation>
    <scope>NUCLEOTIDE SEQUENCE [LARGE SCALE GENOMIC DNA]</scope>
    <source>
        <strain evidence="2">DSM 18095</strain>
    </source>
</reference>
<dbReference type="Pfam" id="PF07275">
    <property type="entry name" value="ArdA"/>
    <property type="match status" value="1"/>
</dbReference>
<evidence type="ECO:0000313" key="1">
    <source>
        <dbReference type="EMBL" id="SHF08013.1"/>
    </source>
</evidence>
<dbReference type="EMBL" id="FQTY01000018">
    <property type="protein sequence ID" value="SHF08013.1"/>
    <property type="molecule type" value="Genomic_DNA"/>
</dbReference>
<dbReference type="InterPro" id="IPR009899">
    <property type="entry name" value="ArdA"/>
</dbReference>
<evidence type="ECO:0000313" key="2">
    <source>
        <dbReference type="Proteomes" id="UP000184114"/>
    </source>
</evidence>
<dbReference type="Proteomes" id="UP000184114">
    <property type="component" value="Unassembled WGS sequence"/>
</dbReference>
<accession>A0A1M4YQP8</accession>
<dbReference type="AlphaFoldDB" id="A0A1M4YQP8"/>
<protein>
    <recommendedName>
        <fullName evidence="3">Antirestriction protein (ArdA)</fullName>
    </recommendedName>
</protein>
<dbReference type="RefSeq" id="WP_234950061.1">
    <property type="nucleotide sequence ID" value="NZ_FQTY01000018.1"/>
</dbReference>
<dbReference type="GeneID" id="90996748"/>
<organism evidence="1 2">
    <name type="scientific">Tissierella praeacuta DSM 18095</name>
    <dbReference type="NCBI Taxonomy" id="1123404"/>
    <lineage>
        <taxon>Bacteria</taxon>
        <taxon>Bacillati</taxon>
        <taxon>Bacillota</taxon>
        <taxon>Tissierellia</taxon>
        <taxon>Tissierellales</taxon>
        <taxon>Tissierellaceae</taxon>
        <taxon>Tissierella</taxon>
    </lineage>
</organism>